<dbReference type="RefSeq" id="WP_140007785.1">
    <property type="nucleotide sequence ID" value="NZ_JBHMDG010000012.1"/>
</dbReference>
<evidence type="ECO:0000313" key="3">
    <source>
        <dbReference type="EMBL" id="MFB9313611.1"/>
    </source>
</evidence>
<dbReference type="EMBL" id="JBHMDG010000012">
    <property type="protein sequence ID" value="MFB9313611.1"/>
    <property type="molecule type" value="Genomic_DNA"/>
</dbReference>
<evidence type="ECO:0000313" key="4">
    <source>
        <dbReference type="Proteomes" id="UP001589750"/>
    </source>
</evidence>
<gene>
    <name evidence="3" type="ORF">ACFFRI_11210</name>
</gene>
<feature type="domain" description="Activator of Hsp90 ATPase homologue 1/2-like C-terminal" evidence="2">
    <location>
        <begin position="20"/>
        <end position="146"/>
    </location>
</feature>
<keyword evidence="4" id="KW-1185">Reference proteome</keyword>
<evidence type="ECO:0000259" key="2">
    <source>
        <dbReference type="Pfam" id="PF08327"/>
    </source>
</evidence>
<dbReference type="Gene3D" id="3.30.530.20">
    <property type="match status" value="1"/>
</dbReference>
<evidence type="ECO:0000256" key="1">
    <source>
        <dbReference type="ARBA" id="ARBA00006817"/>
    </source>
</evidence>
<dbReference type="Pfam" id="PF08327">
    <property type="entry name" value="AHSA1"/>
    <property type="match status" value="1"/>
</dbReference>
<accession>A0ABV5KAE2</accession>
<comment type="caution">
    <text evidence="3">The sequence shown here is derived from an EMBL/GenBank/DDBJ whole genome shotgun (WGS) entry which is preliminary data.</text>
</comment>
<dbReference type="InterPro" id="IPR013538">
    <property type="entry name" value="ASHA1/2-like_C"/>
</dbReference>
<proteinExistence type="inferred from homology"/>
<dbReference type="InterPro" id="IPR023393">
    <property type="entry name" value="START-like_dom_sf"/>
</dbReference>
<dbReference type="SUPFAM" id="SSF55961">
    <property type="entry name" value="Bet v1-like"/>
    <property type="match status" value="1"/>
</dbReference>
<organism evidence="3 4">
    <name type="scientific">Nocardioides plantarum</name>
    <dbReference type="NCBI Taxonomy" id="29299"/>
    <lineage>
        <taxon>Bacteria</taxon>
        <taxon>Bacillati</taxon>
        <taxon>Actinomycetota</taxon>
        <taxon>Actinomycetes</taxon>
        <taxon>Propionibacteriales</taxon>
        <taxon>Nocardioidaceae</taxon>
        <taxon>Nocardioides</taxon>
    </lineage>
</organism>
<name>A0ABV5KAE2_9ACTN</name>
<dbReference type="Proteomes" id="UP001589750">
    <property type="component" value="Unassembled WGS sequence"/>
</dbReference>
<sequence>MTVLGTREGRSLVFTRTYAAPLDDVWAACTEPARLERWIGTWAGDPAAGEVRFRMTAEGDDVPEEVYDVELCEPPRRFVLRSREAAPFSEDGSGPRVHWRHTLELDESDGLTTLRFTQAVPEGPTGAAMVASVGPGWDYYLDRLTADLGGADVAGIDFEPYLERSEHYRALFG</sequence>
<comment type="similarity">
    <text evidence="1">Belongs to the AHA1 family.</text>
</comment>
<protein>
    <submittedName>
        <fullName evidence="3">SRPBCC domain-containing protein</fullName>
    </submittedName>
</protein>
<reference evidence="3 4" key="1">
    <citation type="submission" date="2024-09" db="EMBL/GenBank/DDBJ databases">
        <authorList>
            <person name="Sun Q."/>
            <person name="Mori K."/>
        </authorList>
    </citation>
    <scope>NUCLEOTIDE SEQUENCE [LARGE SCALE GENOMIC DNA]</scope>
    <source>
        <strain evidence="3 4">JCM 9626</strain>
    </source>
</reference>